<dbReference type="Proteomes" id="UP001497516">
    <property type="component" value="Chromosome 3"/>
</dbReference>
<evidence type="ECO:0000313" key="1">
    <source>
        <dbReference type="EMBL" id="CAL1379401.1"/>
    </source>
</evidence>
<name>A0AAV2E0H0_9ROSI</name>
<protein>
    <submittedName>
        <fullName evidence="1">Uncharacterized protein</fullName>
    </submittedName>
</protein>
<reference evidence="1 2" key="1">
    <citation type="submission" date="2024-04" db="EMBL/GenBank/DDBJ databases">
        <authorList>
            <person name="Fracassetti M."/>
        </authorList>
    </citation>
    <scope>NUCLEOTIDE SEQUENCE [LARGE SCALE GENOMIC DNA]</scope>
</reference>
<gene>
    <name evidence="1" type="ORF">LTRI10_LOCUS20925</name>
</gene>
<sequence>MHYCAKIWRRVFSSGSRGQCPLSLSDLGSRASPSSQHPSLLFPRLQRWAFTSCLVPVRGPLTLLVLSAQAHYYPNSRRHAFSSHLVTGAWARYRSWSLAPRIRPLHDSQAHNCHGFMRRAFTSRPDPYSRARYHLWLPDDAPLRLAPDAWTAFTP</sequence>
<keyword evidence="2" id="KW-1185">Reference proteome</keyword>
<dbReference type="EMBL" id="OZ034816">
    <property type="protein sequence ID" value="CAL1379401.1"/>
    <property type="molecule type" value="Genomic_DNA"/>
</dbReference>
<accession>A0AAV2E0H0</accession>
<evidence type="ECO:0000313" key="2">
    <source>
        <dbReference type="Proteomes" id="UP001497516"/>
    </source>
</evidence>
<organism evidence="1 2">
    <name type="scientific">Linum trigynum</name>
    <dbReference type="NCBI Taxonomy" id="586398"/>
    <lineage>
        <taxon>Eukaryota</taxon>
        <taxon>Viridiplantae</taxon>
        <taxon>Streptophyta</taxon>
        <taxon>Embryophyta</taxon>
        <taxon>Tracheophyta</taxon>
        <taxon>Spermatophyta</taxon>
        <taxon>Magnoliopsida</taxon>
        <taxon>eudicotyledons</taxon>
        <taxon>Gunneridae</taxon>
        <taxon>Pentapetalae</taxon>
        <taxon>rosids</taxon>
        <taxon>fabids</taxon>
        <taxon>Malpighiales</taxon>
        <taxon>Linaceae</taxon>
        <taxon>Linum</taxon>
    </lineage>
</organism>
<dbReference type="AlphaFoldDB" id="A0AAV2E0H0"/>
<proteinExistence type="predicted"/>